<sequence length="138" mass="15692">MRRPPKLSSSPDEKKEHESQHPKKRVRPLALPDETCDMDEAIVEDITDEEEQKRENPHHNPSDSQCPPSAPTHATQAQTPLGWGEARKKLFSEAVQEVEWYVAESDSEDAAKAMKEDARDEEREDTDDPLCPTALYNL</sequence>
<evidence type="ECO:0000256" key="1">
    <source>
        <dbReference type="SAM" id="MobiDB-lite"/>
    </source>
</evidence>
<organism evidence="2 3">
    <name type="scientific">Linum trigynum</name>
    <dbReference type="NCBI Taxonomy" id="586398"/>
    <lineage>
        <taxon>Eukaryota</taxon>
        <taxon>Viridiplantae</taxon>
        <taxon>Streptophyta</taxon>
        <taxon>Embryophyta</taxon>
        <taxon>Tracheophyta</taxon>
        <taxon>Spermatophyta</taxon>
        <taxon>Magnoliopsida</taxon>
        <taxon>eudicotyledons</taxon>
        <taxon>Gunneridae</taxon>
        <taxon>Pentapetalae</taxon>
        <taxon>rosids</taxon>
        <taxon>fabids</taxon>
        <taxon>Malpighiales</taxon>
        <taxon>Linaceae</taxon>
        <taxon>Linum</taxon>
    </lineage>
</organism>
<reference evidence="2 3" key="1">
    <citation type="submission" date="2024-04" db="EMBL/GenBank/DDBJ databases">
        <authorList>
            <person name="Fracassetti M."/>
        </authorList>
    </citation>
    <scope>NUCLEOTIDE SEQUENCE [LARGE SCALE GENOMIC DNA]</scope>
</reference>
<keyword evidence="3" id="KW-1185">Reference proteome</keyword>
<gene>
    <name evidence="2" type="ORF">LTRI10_LOCUS41060</name>
</gene>
<accession>A0AAV2FTT0</accession>
<dbReference type="Proteomes" id="UP001497516">
    <property type="component" value="Chromosome 7"/>
</dbReference>
<name>A0AAV2FTT0_9ROSI</name>
<protein>
    <submittedName>
        <fullName evidence="2">Uncharacterized protein</fullName>
    </submittedName>
</protein>
<dbReference type="AlphaFoldDB" id="A0AAV2FTT0"/>
<feature type="compositionally biased region" description="Basic and acidic residues" evidence="1">
    <location>
        <begin position="51"/>
        <end position="61"/>
    </location>
</feature>
<dbReference type="EMBL" id="OZ034820">
    <property type="protein sequence ID" value="CAL1400973.1"/>
    <property type="molecule type" value="Genomic_DNA"/>
</dbReference>
<evidence type="ECO:0000313" key="3">
    <source>
        <dbReference type="Proteomes" id="UP001497516"/>
    </source>
</evidence>
<feature type="compositionally biased region" description="Basic and acidic residues" evidence="1">
    <location>
        <begin position="109"/>
        <end position="121"/>
    </location>
</feature>
<feature type="region of interest" description="Disordered" evidence="1">
    <location>
        <begin position="1"/>
        <end position="84"/>
    </location>
</feature>
<feature type="region of interest" description="Disordered" evidence="1">
    <location>
        <begin position="105"/>
        <end position="138"/>
    </location>
</feature>
<proteinExistence type="predicted"/>
<feature type="compositionally biased region" description="Polar residues" evidence="1">
    <location>
        <begin position="62"/>
        <end position="79"/>
    </location>
</feature>
<feature type="compositionally biased region" description="Basic and acidic residues" evidence="1">
    <location>
        <begin position="11"/>
        <end position="21"/>
    </location>
</feature>
<feature type="compositionally biased region" description="Acidic residues" evidence="1">
    <location>
        <begin position="34"/>
        <end position="50"/>
    </location>
</feature>
<evidence type="ECO:0000313" key="2">
    <source>
        <dbReference type="EMBL" id="CAL1400973.1"/>
    </source>
</evidence>